<dbReference type="NCBIfam" id="NF000840">
    <property type="entry name" value="PRK00071.1-3"/>
    <property type="match status" value="1"/>
</dbReference>
<evidence type="ECO:0000256" key="5">
    <source>
        <dbReference type="ARBA" id="ARBA00022679"/>
    </source>
</evidence>
<proteinExistence type="inferred from homology"/>
<organism evidence="13 14">
    <name type="scientific">Parasulfuritortus cantonensis</name>
    <dbReference type="NCBI Taxonomy" id="2528202"/>
    <lineage>
        <taxon>Bacteria</taxon>
        <taxon>Pseudomonadati</taxon>
        <taxon>Pseudomonadota</taxon>
        <taxon>Betaproteobacteria</taxon>
        <taxon>Nitrosomonadales</taxon>
        <taxon>Thiobacillaceae</taxon>
        <taxon>Parasulfuritortus</taxon>
    </lineage>
</organism>
<evidence type="ECO:0000256" key="9">
    <source>
        <dbReference type="ARBA" id="ARBA00023027"/>
    </source>
</evidence>
<dbReference type="Proteomes" id="UP000295443">
    <property type="component" value="Unassembled WGS sequence"/>
</dbReference>
<dbReference type="SUPFAM" id="SSF52374">
    <property type="entry name" value="Nucleotidylyl transferase"/>
    <property type="match status" value="1"/>
</dbReference>
<dbReference type="InterPro" id="IPR004821">
    <property type="entry name" value="Cyt_trans-like"/>
</dbReference>
<dbReference type="NCBIfam" id="TIGR00125">
    <property type="entry name" value="cyt_tran_rel"/>
    <property type="match status" value="1"/>
</dbReference>
<dbReference type="Pfam" id="PF01467">
    <property type="entry name" value="CTP_transf_like"/>
    <property type="match status" value="1"/>
</dbReference>
<keyword evidence="5 11" id="KW-0808">Transferase</keyword>
<keyword evidence="8 11" id="KW-0067">ATP-binding</keyword>
<dbReference type="InterPro" id="IPR005248">
    <property type="entry name" value="NadD/NMNAT"/>
</dbReference>
<name>A0A4R1B775_9PROT</name>
<keyword evidence="14" id="KW-1185">Reference proteome</keyword>
<evidence type="ECO:0000256" key="7">
    <source>
        <dbReference type="ARBA" id="ARBA00022741"/>
    </source>
</evidence>
<feature type="domain" description="Cytidyltransferase-like" evidence="12">
    <location>
        <begin position="6"/>
        <end position="186"/>
    </location>
</feature>
<dbReference type="EMBL" id="SJZB01000042">
    <property type="protein sequence ID" value="TCJ12757.1"/>
    <property type="molecule type" value="Genomic_DNA"/>
</dbReference>
<dbReference type="CDD" id="cd02165">
    <property type="entry name" value="NMNAT"/>
    <property type="match status" value="1"/>
</dbReference>
<dbReference type="RefSeq" id="WP_131447515.1">
    <property type="nucleotide sequence ID" value="NZ_SJZB01000042.1"/>
</dbReference>
<accession>A0A4R1B775</accession>
<comment type="similarity">
    <text evidence="3 11">Belongs to the NadD family.</text>
</comment>
<dbReference type="EC" id="2.7.7.18" evidence="11"/>
<dbReference type="Gene3D" id="3.40.50.620">
    <property type="entry name" value="HUPs"/>
    <property type="match status" value="1"/>
</dbReference>
<comment type="function">
    <text evidence="1 11">Catalyzes the reversible adenylation of nicotinate mononucleotide (NaMN) to nicotinic acid adenine dinucleotide (NaAD).</text>
</comment>
<comment type="pathway">
    <text evidence="2 11">Cofactor biosynthesis; NAD(+) biosynthesis; deamido-NAD(+) from nicotinate D-ribonucleotide: step 1/1.</text>
</comment>
<evidence type="ECO:0000256" key="2">
    <source>
        <dbReference type="ARBA" id="ARBA00005019"/>
    </source>
</evidence>
<dbReference type="GO" id="GO:0004515">
    <property type="term" value="F:nicotinate-nucleotide adenylyltransferase activity"/>
    <property type="evidence" value="ECO:0007669"/>
    <property type="project" value="UniProtKB-UniRule"/>
</dbReference>
<keyword evidence="6 11" id="KW-0548">Nucleotidyltransferase</keyword>
<gene>
    <name evidence="11 13" type="primary">nadD</name>
    <name evidence="13" type="ORF">EZJ19_10965</name>
</gene>
<evidence type="ECO:0000256" key="3">
    <source>
        <dbReference type="ARBA" id="ARBA00009014"/>
    </source>
</evidence>
<evidence type="ECO:0000256" key="11">
    <source>
        <dbReference type="HAMAP-Rule" id="MF_00244"/>
    </source>
</evidence>
<dbReference type="InterPro" id="IPR014729">
    <property type="entry name" value="Rossmann-like_a/b/a_fold"/>
</dbReference>
<keyword evidence="9 11" id="KW-0520">NAD</keyword>
<protein>
    <recommendedName>
        <fullName evidence="11">Probable nicotinate-nucleotide adenylyltransferase</fullName>
        <ecNumber evidence="11">2.7.7.18</ecNumber>
    </recommendedName>
    <alternativeName>
        <fullName evidence="11">Deamido-NAD(+) diphosphorylase</fullName>
    </alternativeName>
    <alternativeName>
        <fullName evidence="11">Deamido-NAD(+) pyrophosphorylase</fullName>
    </alternativeName>
    <alternativeName>
        <fullName evidence="11">Nicotinate mononucleotide adenylyltransferase</fullName>
        <shortName evidence="11">NaMN adenylyltransferase</shortName>
    </alternativeName>
</protein>
<dbReference type="PANTHER" id="PTHR39321">
    <property type="entry name" value="NICOTINATE-NUCLEOTIDE ADENYLYLTRANSFERASE-RELATED"/>
    <property type="match status" value="1"/>
</dbReference>
<dbReference type="NCBIfam" id="NF000839">
    <property type="entry name" value="PRK00071.1-1"/>
    <property type="match status" value="1"/>
</dbReference>
<dbReference type="OrthoDB" id="5295945at2"/>
<reference evidence="13 14" key="1">
    <citation type="submission" date="2019-03" db="EMBL/GenBank/DDBJ databases">
        <title>Genome sequence of Thiobacillaceae bacterium LSR1, a sulfur-oxidizing bacterium isolated from freshwater sediment.</title>
        <authorList>
            <person name="Li S."/>
        </authorList>
    </citation>
    <scope>NUCLEOTIDE SEQUENCE [LARGE SCALE GENOMIC DNA]</scope>
    <source>
        <strain evidence="13 14">LSR1</strain>
    </source>
</reference>
<dbReference type="GO" id="GO:0009435">
    <property type="term" value="P:NAD+ biosynthetic process"/>
    <property type="evidence" value="ECO:0007669"/>
    <property type="project" value="UniProtKB-UniRule"/>
</dbReference>
<evidence type="ECO:0000313" key="13">
    <source>
        <dbReference type="EMBL" id="TCJ12757.1"/>
    </source>
</evidence>
<evidence type="ECO:0000256" key="10">
    <source>
        <dbReference type="ARBA" id="ARBA00048721"/>
    </source>
</evidence>
<evidence type="ECO:0000259" key="12">
    <source>
        <dbReference type="Pfam" id="PF01467"/>
    </source>
</evidence>
<evidence type="ECO:0000256" key="6">
    <source>
        <dbReference type="ARBA" id="ARBA00022695"/>
    </source>
</evidence>
<comment type="caution">
    <text evidence="13">The sequence shown here is derived from an EMBL/GenBank/DDBJ whole genome shotgun (WGS) entry which is preliminary data.</text>
</comment>
<evidence type="ECO:0000313" key="14">
    <source>
        <dbReference type="Proteomes" id="UP000295443"/>
    </source>
</evidence>
<evidence type="ECO:0000256" key="8">
    <source>
        <dbReference type="ARBA" id="ARBA00022840"/>
    </source>
</evidence>
<comment type="catalytic activity">
    <reaction evidence="10 11">
        <text>nicotinate beta-D-ribonucleotide + ATP + H(+) = deamido-NAD(+) + diphosphate</text>
        <dbReference type="Rhea" id="RHEA:22860"/>
        <dbReference type="ChEBI" id="CHEBI:15378"/>
        <dbReference type="ChEBI" id="CHEBI:30616"/>
        <dbReference type="ChEBI" id="CHEBI:33019"/>
        <dbReference type="ChEBI" id="CHEBI:57502"/>
        <dbReference type="ChEBI" id="CHEBI:58437"/>
        <dbReference type="EC" id="2.7.7.18"/>
    </reaction>
</comment>
<evidence type="ECO:0000256" key="4">
    <source>
        <dbReference type="ARBA" id="ARBA00022642"/>
    </source>
</evidence>
<dbReference type="UniPathway" id="UPA00253">
    <property type="reaction ID" value="UER00332"/>
</dbReference>
<keyword evidence="7 11" id="KW-0547">Nucleotide-binding</keyword>
<dbReference type="GO" id="GO:0005524">
    <property type="term" value="F:ATP binding"/>
    <property type="evidence" value="ECO:0007669"/>
    <property type="project" value="UniProtKB-KW"/>
</dbReference>
<dbReference type="PANTHER" id="PTHR39321:SF3">
    <property type="entry name" value="PHOSPHOPANTETHEINE ADENYLYLTRANSFERASE"/>
    <property type="match status" value="1"/>
</dbReference>
<keyword evidence="4 11" id="KW-0662">Pyridine nucleotide biosynthesis</keyword>
<sequence>MTPVGLLGGTFDPIHYGHLRLAEEMAEALGLDAVRVLPTGTPAHRGRPHAAAADRLAMVELAIAGNGRLRLDEHEVHKTEPCYMVDTLSELRGELGDELPIVLFLGADAFAGLEGWHQWRRLFALCHLAVAERPGYGLDGRLSPALAGVLASRQTSEPGALAGAPAGRVFRHAISQLDISASAIRTLVAAGRSPRYLLPDSVLSYIAQHRLYR</sequence>
<dbReference type="AlphaFoldDB" id="A0A4R1B775"/>
<dbReference type="NCBIfam" id="TIGR00482">
    <property type="entry name" value="nicotinate (nicotinamide) nucleotide adenylyltransferase"/>
    <property type="match status" value="1"/>
</dbReference>
<evidence type="ECO:0000256" key="1">
    <source>
        <dbReference type="ARBA" id="ARBA00002324"/>
    </source>
</evidence>
<dbReference type="HAMAP" id="MF_00244">
    <property type="entry name" value="NaMN_adenylyltr"/>
    <property type="match status" value="1"/>
</dbReference>